<feature type="transmembrane region" description="Helical" evidence="1">
    <location>
        <begin position="40"/>
        <end position="64"/>
    </location>
</feature>
<sequence>MRGYFPFHPLFLLYLIDFLQFELTLYIHHFHFHHQSYFHLYPVFALLCMFLLCLLFQVLVWLIPRLFDYEVQNFRFLLNLYSLVLPSALFLVLIYLRQFLLHPTDFSQFYHLLYFVEH</sequence>
<protein>
    <submittedName>
        <fullName evidence="2">Uncharacterized protein</fullName>
    </submittedName>
</protein>
<dbReference type="AlphaFoldDB" id="A0A8D8LK33"/>
<reference evidence="2" key="1">
    <citation type="submission" date="2021-05" db="EMBL/GenBank/DDBJ databases">
        <authorList>
            <person name="Alioto T."/>
            <person name="Alioto T."/>
            <person name="Gomez Garrido J."/>
        </authorList>
    </citation>
    <scope>NUCLEOTIDE SEQUENCE</scope>
</reference>
<evidence type="ECO:0000313" key="2">
    <source>
        <dbReference type="EMBL" id="CAG6610003.1"/>
    </source>
</evidence>
<accession>A0A8D8LK33</accession>
<feature type="transmembrane region" description="Helical" evidence="1">
    <location>
        <begin position="76"/>
        <end position="96"/>
    </location>
</feature>
<proteinExistence type="predicted"/>
<keyword evidence="1" id="KW-0812">Transmembrane</keyword>
<feature type="transmembrane region" description="Helical" evidence="1">
    <location>
        <begin position="6"/>
        <end position="28"/>
    </location>
</feature>
<keyword evidence="1" id="KW-1133">Transmembrane helix</keyword>
<organism evidence="2">
    <name type="scientific">Cacopsylla melanoneura</name>
    <dbReference type="NCBI Taxonomy" id="428564"/>
    <lineage>
        <taxon>Eukaryota</taxon>
        <taxon>Metazoa</taxon>
        <taxon>Ecdysozoa</taxon>
        <taxon>Arthropoda</taxon>
        <taxon>Hexapoda</taxon>
        <taxon>Insecta</taxon>
        <taxon>Pterygota</taxon>
        <taxon>Neoptera</taxon>
        <taxon>Paraneoptera</taxon>
        <taxon>Hemiptera</taxon>
        <taxon>Sternorrhyncha</taxon>
        <taxon>Psylloidea</taxon>
        <taxon>Psyllidae</taxon>
        <taxon>Psyllinae</taxon>
        <taxon>Cacopsylla</taxon>
    </lineage>
</organism>
<name>A0A8D8LK33_9HEMI</name>
<dbReference type="EMBL" id="HBUF01016796">
    <property type="protein sequence ID" value="CAG6610001.1"/>
    <property type="molecule type" value="Transcribed_RNA"/>
</dbReference>
<keyword evidence="1" id="KW-0472">Membrane</keyword>
<dbReference type="EMBL" id="HBUF01016797">
    <property type="protein sequence ID" value="CAG6610003.1"/>
    <property type="molecule type" value="Transcribed_RNA"/>
</dbReference>
<evidence type="ECO:0000256" key="1">
    <source>
        <dbReference type="SAM" id="Phobius"/>
    </source>
</evidence>